<evidence type="ECO:0000256" key="1">
    <source>
        <dbReference type="SAM" id="MobiDB-lite"/>
    </source>
</evidence>
<dbReference type="Proteomes" id="UP000324748">
    <property type="component" value="Unassembled WGS sequence"/>
</dbReference>
<feature type="region of interest" description="Disordered" evidence="1">
    <location>
        <begin position="1"/>
        <end position="74"/>
    </location>
</feature>
<dbReference type="EMBL" id="VSWC01000196">
    <property type="protein sequence ID" value="KAA1066249.1"/>
    <property type="molecule type" value="Genomic_DNA"/>
</dbReference>
<dbReference type="AlphaFoldDB" id="A0A5B0LQ21"/>
<accession>A0A5B0LQ21</accession>
<protein>
    <submittedName>
        <fullName evidence="2">Uncharacterized protein</fullName>
    </submittedName>
</protein>
<sequence length="74" mass="8375">MLLSNPENQSKLNRTNLNHNNNLLQETSSSKKRKSLIAVPPASCRKKVKETSANPRELRENIKGLLRSQTTLPH</sequence>
<name>A0A5B0LQ21_PUCGR</name>
<organism evidence="2 3">
    <name type="scientific">Puccinia graminis f. sp. tritici</name>
    <dbReference type="NCBI Taxonomy" id="56615"/>
    <lineage>
        <taxon>Eukaryota</taxon>
        <taxon>Fungi</taxon>
        <taxon>Dikarya</taxon>
        <taxon>Basidiomycota</taxon>
        <taxon>Pucciniomycotina</taxon>
        <taxon>Pucciniomycetes</taxon>
        <taxon>Pucciniales</taxon>
        <taxon>Pucciniaceae</taxon>
        <taxon>Puccinia</taxon>
    </lineage>
</organism>
<evidence type="ECO:0000313" key="3">
    <source>
        <dbReference type="Proteomes" id="UP000324748"/>
    </source>
</evidence>
<reference evidence="2 3" key="1">
    <citation type="submission" date="2019-05" db="EMBL/GenBank/DDBJ databases">
        <title>Emergence of the Ug99 lineage of the wheat stem rust pathogen through somatic hybridization.</title>
        <authorList>
            <person name="Li F."/>
            <person name="Upadhyaya N.M."/>
            <person name="Sperschneider J."/>
            <person name="Matny O."/>
            <person name="Nguyen-Phuc H."/>
            <person name="Mago R."/>
            <person name="Raley C."/>
            <person name="Miller M.E."/>
            <person name="Silverstein K.A.T."/>
            <person name="Henningsen E."/>
            <person name="Hirsch C.D."/>
            <person name="Visser B."/>
            <person name="Pretorius Z.A."/>
            <person name="Steffenson B.J."/>
            <person name="Schwessinger B."/>
            <person name="Dodds P.N."/>
            <person name="Figueroa M."/>
        </authorList>
    </citation>
    <scope>NUCLEOTIDE SEQUENCE [LARGE SCALE GENOMIC DNA]</scope>
    <source>
        <strain evidence="2">21-0</strain>
    </source>
</reference>
<proteinExistence type="predicted"/>
<keyword evidence="3" id="KW-1185">Reference proteome</keyword>
<feature type="compositionally biased region" description="Polar residues" evidence="1">
    <location>
        <begin position="1"/>
        <end position="11"/>
    </location>
</feature>
<comment type="caution">
    <text evidence="2">The sequence shown here is derived from an EMBL/GenBank/DDBJ whole genome shotgun (WGS) entry which is preliminary data.</text>
</comment>
<evidence type="ECO:0000313" key="2">
    <source>
        <dbReference type="EMBL" id="KAA1066249.1"/>
    </source>
</evidence>
<gene>
    <name evidence="2" type="ORF">PGT21_026317</name>
</gene>
<feature type="compositionally biased region" description="Low complexity" evidence="1">
    <location>
        <begin position="12"/>
        <end position="24"/>
    </location>
</feature>